<proteinExistence type="inferred from homology"/>
<keyword evidence="3 6" id="KW-0251">Elongation factor</keyword>
<evidence type="ECO:0000256" key="6">
    <source>
        <dbReference type="HAMAP-Rule" id="MF_00050"/>
    </source>
</evidence>
<gene>
    <name evidence="6 8" type="primary">tsf</name>
    <name evidence="8" type="ORF">NCTC11820_01259</name>
</gene>
<comment type="similarity">
    <text evidence="1 6">Belongs to the EF-Ts family.</text>
</comment>
<dbReference type="HAMAP" id="MF_00050">
    <property type="entry name" value="EF_Ts"/>
    <property type="match status" value="1"/>
</dbReference>
<dbReference type="InterPro" id="IPR018101">
    <property type="entry name" value="Transl_elong_Ts_CS"/>
</dbReference>
<organism evidence="8 9">
    <name type="scientific">Mobiluncus curtisii</name>
    <dbReference type="NCBI Taxonomy" id="2051"/>
    <lineage>
        <taxon>Bacteria</taxon>
        <taxon>Bacillati</taxon>
        <taxon>Actinomycetota</taxon>
        <taxon>Actinomycetes</taxon>
        <taxon>Actinomycetales</taxon>
        <taxon>Actinomycetaceae</taxon>
        <taxon>Mobiluncus</taxon>
    </lineage>
</organism>
<dbReference type="CDD" id="cd14275">
    <property type="entry name" value="UBA_EF-Ts"/>
    <property type="match status" value="1"/>
</dbReference>
<evidence type="ECO:0000313" key="9">
    <source>
        <dbReference type="Proteomes" id="UP000250245"/>
    </source>
</evidence>
<accession>A0A2X3APM9</accession>
<dbReference type="Gene3D" id="3.30.479.20">
    <property type="entry name" value="Elongation factor Ts, dimerisation domain"/>
    <property type="match status" value="2"/>
</dbReference>
<name>A0A2X3APM9_9ACTO</name>
<dbReference type="AlphaFoldDB" id="A0A2X3APM9"/>
<evidence type="ECO:0000313" key="8">
    <source>
        <dbReference type="EMBL" id="SQB64939.1"/>
    </source>
</evidence>
<dbReference type="GO" id="GO:0005737">
    <property type="term" value="C:cytoplasm"/>
    <property type="evidence" value="ECO:0007669"/>
    <property type="project" value="UniProtKB-SubCell"/>
</dbReference>
<keyword evidence="4 6" id="KW-0648">Protein biosynthesis</keyword>
<dbReference type="NCBIfam" id="TIGR00116">
    <property type="entry name" value="tsf"/>
    <property type="match status" value="1"/>
</dbReference>
<dbReference type="SUPFAM" id="SSF46934">
    <property type="entry name" value="UBA-like"/>
    <property type="match status" value="1"/>
</dbReference>
<dbReference type="RefSeq" id="WP_004007127.1">
    <property type="nucleotide sequence ID" value="NZ_CP068112.1"/>
</dbReference>
<dbReference type="FunFam" id="1.10.286.20:FF:000001">
    <property type="entry name" value="Elongation factor Ts"/>
    <property type="match status" value="1"/>
</dbReference>
<protein>
    <recommendedName>
        <fullName evidence="2 6">Elongation factor Ts</fullName>
        <shortName evidence="6">EF-Ts</shortName>
    </recommendedName>
</protein>
<dbReference type="PROSITE" id="PS01126">
    <property type="entry name" value="EF_TS_1"/>
    <property type="match status" value="1"/>
</dbReference>
<dbReference type="EMBL" id="UASJ01000001">
    <property type="protein sequence ID" value="SQB64939.1"/>
    <property type="molecule type" value="Genomic_DNA"/>
</dbReference>
<dbReference type="Proteomes" id="UP000250245">
    <property type="component" value="Unassembled WGS sequence"/>
</dbReference>
<dbReference type="InterPro" id="IPR014039">
    <property type="entry name" value="Transl_elong_EFTs/EF1B_dimer"/>
</dbReference>
<dbReference type="InterPro" id="IPR009060">
    <property type="entry name" value="UBA-like_sf"/>
</dbReference>
<comment type="subcellular location">
    <subcellularLocation>
        <location evidence="6">Cytoplasm</location>
    </subcellularLocation>
</comment>
<evidence type="ECO:0000256" key="1">
    <source>
        <dbReference type="ARBA" id="ARBA00005532"/>
    </source>
</evidence>
<keyword evidence="6" id="KW-0963">Cytoplasm</keyword>
<reference evidence="8 9" key="1">
    <citation type="submission" date="2018-06" db="EMBL/GenBank/DDBJ databases">
        <authorList>
            <consortium name="Pathogen Informatics"/>
            <person name="Doyle S."/>
        </authorList>
    </citation>
    <scope>NUCLEOTIDE SEQUENCE [LARGE SCALE GENOMIC DNA]</scope>
    <source>
        <strain evidence="8 9">NCTC11820</strain>
    </source>
</reference>
<feature type="region of interest" description="Involved in Mg(2+) ion dislocation from EF-Tu" evidence="6">
    <location>
        <begin position="94"/>
        <end position="97"/>
    </location>
</feature>
<dbReference type="FunFam" id="1.10.8.10:FF:000001">
    <property type="entry name" value="Elongation factor Ts"/>
    <property type="match status" value="1"/>
</dbReference>
<dbReference type="InterPro" id="IPR036402">
    <property type="entry name" value="EF-Ts_dimer_sf"/>
</dbReference>
<dbReference type="GO" id="GO:0003746">
    <property type="term" value="F:translation elongation factor activity"/>
    <property type="evidence" value="ECO:0007669"/>
    <property type="project" value="UniProtKB-UniRule"/>
</dbReference>
<evidence type="ECO:0000256" key="3">
    <source>
        <dbReference type="ARBA" id="ARBA00022768"/>
    </source>
</evidence>
<evidence type="ECO:0000256" key="5">
    <source>
        <dbReference type="ARBA" id="ARBA00025453"/>
    </source>
</evidence>
<dbReference type="Gene3D" id="1.10.8.10">
    <property type="entry name" value="DNA helicase RuvA subunit, C-terminal domain"/>
    <property type="match status" value="1"/>
</dbReference>
<evidence type="ECO:0000256" key="4">
    <source>
        <dbReference type="ARBA" id="ARBA00022917"/>
    </source>
</evidence>
<evidence type="ECO:0000259" key="7">
    <source>
        <dbReference type="Pfam" id="PF00889"/>
    </source>
</evidence>
<dbReference type="InterPro" id="IPR001816">
    <property type="entry name" value="Transl_elong_EFTs/EF1B"/>
</dbReference>
<dbReference type="SUPFAM" id="SSF54713">
    <property type="entry name" value="Elongation factor Ts (EF-Ts), dimerisation domain"/>
    <property type="match status" value="1"/>
</dbReference>
<dbReference type="PANTHER" id="PTHR11741">
    <property type="entry name" value="ELONGATION FACTOR TS"/>
    <property type="match status" value="1"/>
</dbReference>
<dbReference type="Gene3D" id="1.10.286.20">
    <property type="match status" value="1"/>
</dbReference>
<dbReference type="GeneID" id="55565450"/>
<feature type="domain" description="Translation elongation factor EFTs/EF1B dimerisation" evidence="7">
    <location>
        <begin position="85"/>
        <end position="289"/>
    </location>
</feature>
<dbReference type="Pfam" id="PF00889">
    <property type="entry name" value="EF_TS"/>
    <property type="match status" value="1"/>
</dbReference>
<evidence type="ECO:0000256" key="2">
    <source>
        <dbReference type="ARBA" id="ARBA00016956"/>
    </source>
</evidence>
<sequence>MKLALKLEEKLAKYNMQDLKDLREETGAGLADVKKALEEANGDREEALKIIRVKGLKSLTKREGRSAGAGLIAAKVTDTEAGQRGTMVEVNAETDFVVKTDKFIAMADKVLEAAAASGAATVEELLAAKSADGTVKDTIEAVAAIIGEKLEVGNVRQVEGEAVDVYLHRSSQDLPPTVGVMVATDKAGAEVAHDVAMHIAAYSPEYLSCEDVPAEEVEKERATLTETTKAEGKPEAAVAKIVEGRMKGFYKDCVLLEQPFAKDPKTTVGKIVEASKGKVTAFARLQAGE</sequence>
<dbReference type="PANTHER" id="PTHR11741:SF0">
    <property type="entry name" value="ELONGATION FACTOR TS, MITOCHONDRIAL"/>
    <property type="match status" value="1"/>
</dbReference>
<dbReference type="OMA" id="DAGMMDC"/>
<comment type="function">
    <text evidence="5 6">Associates with the EF-Tu.GDP complex and induces the exchange of GDP to GTP. It remains bound to the aminoacyl-tRNA.EF-Tu.GTP complex up to the GTP hydrolysis stage on the ribosome.</text>
</comment>